<dbReference type="Proteomes" id="UP000288972">
    <property type="component" value="Chromosome"/>
</dbReference>
<organism evidence="2 4">
    <name type="scientific">Bradyrhizobium guangzhouense</name>
    <dbReference type="NCBI Taxonomy" id="1325095"/>
    <lineage>
        <taxon>Bacteria</taxon>
        <taxon>Pseudomonadati</taxon>
        <taxon>Pseudomonadota</taxon>
        <taxon>Alphaproteobacteria</taxon>
        <taxon>Hyphomicrobiales</taxon>
        <taxon>Nitrobacteraceae</taxon>
        <taxon>Bradyrhizobium</taxon>
    </lineage>
</organism>
<evidence type="ECO:0000259" key="1">
    <source>
        <dbReference type="Pfam" id="PF21834"/>
    </source>
</evidence>
<name>A0AAE5WXF7_9BRAD</name>
<dbReference type="Pfam" id="PF21834">
    <property type="entry name" value="DUF6894"/>
    <property type="match status" value="1"/>
</dbReference>
<sequence length="83" mass="9379">MPRFQFNVYDGNDSLDTEGTDLPDLRTAQIEAIAMAGGILRERARFIRLDDDWRMEVTDDTGLILFRLDFQIVGSAAISGQKK</sequence>
<dbReference type="AlphaFoldDB" id="A0AAE5WXF7"/>
<evidence type="ECO:0000313" key="2">
    <source>
        <dbReference type="EMBL" id="QAU44690.1"/>
    </source>
</evidence>
<reference evidence="3 5" key="2">
    <citation type="submission" date="2018-10" db="EMBL/GenBank/DDBJ databases">
        <title>Bradyrhizobium sp. nov., effective nodules isolated from peanut in China.</title>
        <authorList>
            <person name="Li Y."/>
        </authorList>
    </citation>
    <scope>NUCLEOTIDE SEQUENCE [LARGE SCALE GENOMIC DNA]</scope>
    <source>
        <strain evidence="3 5">CCBAU 53426</strain>
    </source>
</reference>
<keyword evidence="5" id="KW-1185">Reference proteome</keyword>
<evidence type="ECO:0000313" key="3">
    <source>
        <dbReference type="EMBL" id="RXH08917.1"/>
    </source>
</evidence>
<dbReference type="Proteomes" id="UP000290401">
    <property type="component" value="Unassembled WGS sequence"/>
</dbReference>
<protein>
    <recommendedName>
        <fullName evidence="1">DUF6894 domain-containing protein</fullName>
    </recommendedName>
</protein>
<reference evidence="2 4" key="1">
    <citation type="submission" date="2018-06" db="EMBL/GenBank/DDBJ databases">
        <title>Comparative genomics of rhizobia nodulating Arachis hypogaea in China.</title>
        <authorList>
            <person name="Li Y."/>
        </authorList>
    </citation>
    <scope>NUCLEOTIDE SEQUENCE [LARGE SCALE GENOMIC DNA]</scope>
    <source>
        <strain evidence="2 4">CCBAU 51670</strain>
    </source>
</reference>
<proteinExistence type="predicted"/>
<evidence type="ECO:0000313" key="5">
    <source>
        <dbReference type="Proteomes" id="UP000290401"/>
    </source>
</evidence>
<dbReference type="EMBL" id="RDQZ01000028">
    <property type="protein sequence ID" value="RXH08917.1"/>
    <property type="molecule type" value="Genomic_DNA"/>
</dbReference>
<evidence type="ECO:0000313" key="4">
    <source>
        <dbReference type="Proteomes" id="UP000288972"/>
    </source>
</evidence>
<gene>
    <name evidence="3" type="ORF">EAS56_27560</name>
    <name evidence="2" type="ORF">XH91_04550</name>
</gene>
<feature type="domain" description="DUF6894" evidence="1">
    <location>
        <begin position="3"/>
        <end position="70"/>
    </location>
</feature>
<accession>A0AAE5WXF7</accession>
<dbReference type="KEGG" id="bgz:XH91_04550"/>
<dbReference type="InterPro" id="IPR054189">
    <property type="entry name" value="DUF6894"/>
</dbReference>
<dbReference type="RefSeq" id="WP_128949474.1">
    <property type="nucleotide sequence ID" value="NZ_CP030053.1"/>
</dbReference>
<dbReference type="EMBL" id="CP030053">
    <property type="protein sequence ID" value="QAU44690.1"/>
    <property type="molecule type" value="Genomic_DNA"/>
</dbReference>